<evidence type="ECO:0000256" key="3">
    <source>
        <dbReference type="ARBA" id="ARBA00023172"/>
    </source>
</evidence>
<dbReference type="PROSITE" id="PS51898">
    <property type="entry name" value="TYR_RECOMBINASE"/>
    <property type="match status" value="1"/>
</dbReference>
<proteinExistence type="inferred from homology"/>
<comment type="similarity">
    <text evidence="1">Belongs to the 'phage' integrase family.</text>
</comment>
<dbReference type="HOGENOM" id="CLU_027562_17_6_9"/>
<feature type="domain" description="Tyr recombinase" evidence="5">
    <location>
        <begin position="165"/>
        <end position="368"/>
    </location>
</feature>
<dbReference type="Pfam" id="PF14657">
    <property type="entry name" value="Arm-DNA-bind_4"/>
    <property type="match status" value="1"/>
</dbReference>
<dbReference type="SUPFAM" id="SSF56349">
    <property type="entry name" value="DNA breaking-rejoining enzymes"/>
    <property type="match status" value="1"/>
</dbReference>
<dbReference type="CDD" id="cd01189">
    <property type="entry name" value="INT_ICEBs1_C_like"/>
    <property type="match status" value="1"/>
</dbReference>
<sequence>MARFIKRGNSWQYEISYKKQDGTHSKLRKSGFKTKREAKEAADEIEYNLKKGLQGDKQNILLSEYFKDWMNLYKKDVVSEITYRKYKDTLNNIERYMPNIILSQLTRPLYQRYLNKFAEEHMKSTVIKFNNHIRASLKDAVEEGLILFDPTRKAVIKGKESDKTKNDKFLDYGDFKRLMELAEKGIDPHYASPIMVVVAGATGMRFAELLGTTWNDINFEDEIIDIHKTWNYKMNCWGKTKNESSIRKIKIDFHTAQLLKEYKKAQKELFDKLEIQNPENFIFYNSQNGLISNNAVTKYLRKKLSEIGVTKKFTLHGLRHTHASVLLYQGCDTIYVSKRLGHSSLDTTITTYLHIIKELDNKNDEMIDSVFDKIYKSN</sequence>
<reference evidence="7 8" key="1">
    <citation type="submission" date="2010-07" db="EMBL/GenBank/DDBJ databases">
        <authorList>
            <person name="Sid Ahmed O."/>
        </authorList>
    </citation>
    <scope>NUCLEOTIDE SEQUENCE [LARGE SCALE GENOMIC DNA]</scope>
    <source>
        <strain evidence="7 8">TX4248</strain>
    </source>
</reference>
<protein>
    <submittedName>
        <fullName evidence="7">Site-specific recombinase, phage integrase family</fullName>
    </submittedName>
</protein>
<dbReference type="InterPro" id="IPR050090">
    <property type="entry name" value="Tyrosine_recombinase_XerCD"/>
</dbReference>
<keyword evidence="3" id="KW-0233">DNA recombination</keyword>
<dbReference type="GO" id="GO:0006310">
    <property type="term" value="P:DNA recombination"/>
    <property type="evidence" value="ECO:0007669"/>
    <property type="project" value="UniProtKB-KW"/>
</dbReference>
<dbReference type="InterPro" id="IPR010998">
    <property type="entry name" value="Integrase_recombinase_N"/>
</dbReference>
<dbReference type="InterPro" id="IPR028259">
    <property type="entry name" value="AP2-like_int_N"/>
</dbReference>
<accession>A0A125WAC1</accession>
<evidence type="ECO:0000256" key="4">
    <source>
        <dbReference type="PROSITE-ProRule" id="PRU01248"/>
    </source>
</evidence>
<name>A0A125WAC1_ENTFL</name>
<evidence type="ECO:0000313" key="8">
    <source>
        <dbReference type="Proteomes" id="UP000004846"/>
    </source>
</evidence>
<dbReference type="InterPro" id="IPR002104">
    <property type="entry name" value="Integrase_catalytic"/>
</dbReference>
<dbReference type="Proteomes" id="UP000004846">
    <property type="component" value="Unassembled WGS sequence"/>
</dbReference>
<dbReference type="Gene3D" id="1.10.150.130">
    <property type="match status" value="1"/>
</dbReference>
<keyword evidence="2 4" id="KW-0238">DNA-binding</keyword>
<evidence type="ECO:0000313" key="7">
    <source>
        <dbReference type="EMBL" id="EFM84270.1"/>
    </source>
</evidence>
<organism evidence="7 8">
    <name type="scientific">Enterococcus faecalis TX4248</name>
    <dbReference type="NCBI Taxonomy" id="749495"/>
    <lineage>
        <taxon>Bacteria</taxon>
        <taxon>Bacillati</taxon>
        <taxon>Bacillota</taxon>
        <taxon>Bacilli</taxon>
        <taxon>Lactobacillales</taxon>
        <taxon>Enterococcaceae</taxon>
        <taxon>Enterococcus</taxon>
    </lineage>
</organism>
<dbReference type="PROSITE" id="PS51900">
    <property type="entry name" value="CB"/>
    <property type="match status" value="1"/>
</dbReference>
<dbReference type="AlphaFoldDB" id="A0A125WAC1"/>
<comment type="caution">
    <text evidence="7">The sequence shown here is derived from an EMBL/GenBank/DDBJ whole genome shotgun (WGS) entry which is preliminary data.</text>
</comment>
<dbReference type="Pfam" id="PF13102">
    <property type="entry name" value="Phage_int_SAM_5"/>
    <property type="match status" value="1"/>
</dbReference>
<dbReference type="InterPro" id="IPR011010">
    <property type="entry name" value="DNA_brk_join_enz"/>
</dbReference>
<dbReference type="GO" id="GO:0015074">
    <property type="term" value="P:DNA integration"/>
    <property type="evidence" value="ECO:0007669"/>
    <property type="project" value="InterPro"/>
</dbReference>
<evidence type="ECO:0000256" key="2">
    <source>
        <dbReference type="ARBA" id="ARBA00023125"/>
    </source>
</evidence>
<dbReference type="Pfam" id="PF00589">
    <property type="entry name" value="Phage_integrase"/>
    <property type="match status" value="1"/>
</dbReference>
<feature type="domain" description="Core-binding (CB)" evidence="6">
    <location>
        <begin position="60"/>
        <end position="141"/>
    </location>
</feature>
<dbReference type="InterPro" id="IPR013762">
    <property type="entry name" value="Integrase-like_cat_sf"/>
</dbReference>
<evidence type="ECO:0000259" key="6">
    <source>
        <dbReference type="PROSITE" id="PS51900"/>
    </source>
</evidence>
<dbReference type="InterPro" id="IPR044068">
    <property type="entry name" value="CB"/>
</dbReference>
<dbReference type="GO" id="GO:0003677">
    <property type="term" value="F:DNA binding"/>
    <property type="evidence" value="ECO:0007669"/>
    <property type="project" value="UniProtKB-UniRule"/>
</dbReference>
<dbReference type="InterPro" id="IPR025269">
    <property type="entry name" value="SAM-like_dom"/>
</dbReference>
<dbReference type="EMBL" id="AEBR01000005">
    <property type="protein sequence ID" value="EFM84270.1"/>
    <property type="molecule type" value="Genomic_DNA"/>
</dbReference>
<dbReference type="PANTHER" id="PTHR30349">
    <property type="entry name" value="PHAGE INTEGRASE-RELATED"/>
    <property type="match status" value="1"/>
</dbReference>
<dbReference type="PANTHER" id="PTHR30349:SF64">
    <property type="entry name" value="PROPHAGE INTEGRASE INTD-RELATED"/>
    <property type="match status" value="1"/>
</dbReference>
<dbReference type="Gene3D" id="1.10.443.10">
    <property type="entry name" value="Intergrase catalytic core"/>
    <property type="match status" value="1"/>
</dbReference>
<evidence type="ECO:0000259" key="5">
    <source>
        <dbReference type="PROSITE" id="PS51898"/>
    </source>
</evidence>
<evidence type="ECO:0000256" key="1">
    <source>
        <dbReference type="ARBA" id="ARBA00008857"/>
    </source>
</evidence>
<dbReference type="RefSeq" id="WP_002401948.1">
    <property type="nucleotide sequence ID" value="NZ_GL454411.1"/>
</dbReference>
<gene>
    <name evidence="7" type="ORF">HMPREF9498_00247</name>
</gene>